<dbReference type="EMBL" id="JALGRD010000013">
    <property type="protein sequence ID" value="MCJ0975711.1"/>
    <property type="molecule type" value="Genomic_DNA"/>
</dbReference>
<reference evidence="1" key="1">
    <citation type="submission" date="2022-03" db="EMBL/GenBank/DDBJ databases">
        <title>Pseudomonas marianensis sp. nov., a marine bacterium isolated from deep-sea sediments of the Mariana Trench.</title>
        <authorList>
            <person name="Wei Y."/>
        </authorList>
    </citation>
    <scope>NUCLEOTIDE SEQUENCE</scope>
    <source>
        <strain evidence="1">PS1</strain>
    </source>
</reference>
<sequence length="63" mass="6816">MDNKLNGTQIWADGYSFMEVSETFITALGLHKGEAATPKPEAELHDVATEPNFVAHGEPAGSW</sequence>
<evidence type="ECO:0000313" key="1">
    <source>
        <dbReference type="EMBL" id="MCJ0975711.1"/>
    </source>
</evidence>
<comment type="caution">
    <text evidence="1">The sequence shown here is derived from an EMBL/GenBank/DDBJ whole genome shotgun (WGS) entry which is preliminary data.</text>
</comment>
<keyword evidence="2" id="KW-1185">Reference proteome</keyword>
<protein>
    <submittedName>
        <fullName evidence="1">Uncharacterized protein</fullName>
    </submittedName>
</protein>
<proteinExistence type="predicted"/>
<dbReference type="RefSeq" id="WP_243607738.1">
    <property type="nucleotide sequence ID" value="NZ_JALGRD010000013.1"/>
</dbReference>
<gene>
    <name evidence="1" type="ORF">MST27_20280</name>
</gene>
<dbReference type="Proteomes" id="UP001139682">
    <property type="component" value="Unassembled WGS sequence"/>
</dbReference>
<dbReference type="AlphaFoldDB" id="A0A9X2AWU1"/>
<organism evidence="1 2">
    <name type="scientific">Stutzerimonas marianensis</name>
    <dbReference type="NCBI Taxonomy" id="2929513"/>
    <lineage>
        <taxon>Bacteria</taxon>
        <taxon>Pseudomonadati</taxon>
        <taxon>Pseudomonadota</taxon>
        <taxon>Gammaproteobacteria</taxon>
        <taxon>Pseudomonadales</taxon>
        <taxon>Pseudomonadaceae</taxon>
        <taxon>Stutzerimonas</taxon>
    </lineage>
</organism>
<name>A0A9X2AWU1_9GAMM</name>
<accession>A0A9X2AWU1</accession>
<evidence type="ECO:0000313" key="2">
    <source>
        <dbReference type="Proteomes" id="UP001139682"/>
    </source>
</evidence>